<reference evidence="9" key="1">
    <citation type="submission" date="2021-09" db="EMBL/GenBank/DDBJ databases">
        <authorList>
            <consortium name="AG Swart"/>
            <person name="Singh M."/>
            <person name="Singh A."/>
            <person name="Seah K."/>
            <person name="Emmerich C."/>
        </authorList>
    </citation>
    <scope>NUCLEOTIDE SEQUENCE</scope>
    <source>
        <strain evidence="9">ATCC30299</strain>
    </source>
</reference>
<dbReference type="FunFam" id="1.10.510.10:FF:000002">
    <property type="entry name" value="Non-specific serine/threonine protein kinase"/>
    <property type="match status" value="1"/>
</dbReference>
<sequence length="514" mass="58243">MEYASGGELFEYIVANTRIKEKEACGFFQQILAGVEYLHKLNIAHRDLKPENLLLDSKKRIKIADFGLSNTFKPGQLLKTACGSPCYAAPEMIEGKRYNGAEVDVWSCGIVMFALICGYLPFEDPNTSQLYKKIISGEFKMPKYISEEAKDLLSKIINVNPKERYTIDQIRRHPWLQMAHYEAPIGIMVGFDKIPIEENVLEQLEQFGFNSEQAKKYLEINKHNHITTTYYLLLKRFQLEPILISKESSGAPKPPSRSATPVPKIPIEKIIQEGSKTERSRTPNLSELRDIDSARKFEAQNGTTVIKKVENVETPKKIKIKGNETIKQQVKTAESPKRNIKKAAEVVLKKIDSKPTEAPKPSTAKSTHARNATHIVTKNTEKVRVQHNSISPHPPRSPIFEKPVKIAQSNGDHITPREALKPYNGPFCINCTSTRPTIEIIKQIIKALEMQKATYKQSGAYNFICIKSRFKFEIELNYIEGSTGLKLVRFINIGTNYSSFQAICEEILELMDLA</sequence>
<keyword evidence="1" id="KW-0723">Serine/threonine-protein kinase</keyword>
<accession>A0AAU9IST7</accession>
<dbReference type="PANTHER" id="PTHR24346:SF82">
    <property type="entry name" value="KP78A-RELATED"/>
    <property type="match status" value="1"/>
</dbReference>
<organism evidence="9 10">
    <name type="scientific">Blepharisma stoltei</name>
    <dbReference type="NCBI Taxonomy" id="1481888"/>
    <lineage>
        <taxon>Eukaryota</taxon>
        <taxon>Sar</taxon>
        <taxon>Alveolata</taxon>
        <taxon>Ciliophora</taxon>
        <taxon>Postciliodesmatophora</taxon>
        <taxon>Heterotrichea</taxon>
        <taxon>Heterotrichida</taxon>
        <taxon>Blepharismidae</taxon>
        <taxon>Blepharisma</taxon>
    </lineage>
</organism>
<evidence type="ECO:0000256" key="2">
    <source>
        <dbReference type="ARBA" id="ARBA00022679"/>
    </source>
</evidence>
<evidence type="ECO:0008006" key="11">
    <source>
        <dbReference type="Google" id="ProtNLM"/>
    </source>
</evidence>
<dbReference type="PROSITE" id="PS00108">
    <property type="entry name" value="PROTEIN_KINASE_ST"/>
    <property type="match status" value="1"/>
</dbReference>
<feature type="domain" description="UBA" evidence="8">
    <location>
        <begin position="195"/>
        <end position="235"/>
    </location>
</feature>
<dbReference type="InterPro" id="IPR011009">
    <property type="entry name" value="Kinase-like_dom_sf"/>
</dbReference>
<dbReference type="Proteomes" id="UP001162131">
    <property type="component" value="Unassembled WGS sequence"/>
</dbReference>
<keyword evidence="4" id="KW-0418">Kinase</keyword>
<evidence type="ECO:0000259" key="8">
    <source>
        <dbReference type="PROSITE" id="PS50030"/>
    </source>
</evidence>
<keyword evidence="5" id="KW-0067">ATP-binding</keyword>
<evidence type="ECO:0000313" key="10">
    <source>
        <dbReference type="Proteomes" id="UP001162131"/>
    </source>
</evidence>
<dbReference type="PANTHER" id="PTHR24346">
    <property type="entry name" value="MAP/MICROTUBULE AFFINITY-REGULATING KINASE"/>
    <property type="match status" value="1"/>
</dbReference>
<proteinExistence type="inferred from homology"/>
<dbReference type="SUPFAM" id="SSF103243">
    <property type="entry name" value="KA1-like"/>
    <property type="match status" value="1"/>
</dbReference>
<evidence type="ECO:0000256" key="6">
    <source>
        <dbReference type="ARBA" id="ARBA00038181"/>
    </source>
</evidence>
<comment type="similarity">
    <text evidence="6">Belongs to the protein kinase superfamily. CAMK Ser/Thr protein kinase family. Smok subfamily.</text>
</comment>
<evidence type="ECO:0000256" key="3">
    <source>
        <dbReference type="ARBA" id="ARBA00022741"/>
    </source>
</evidence>
<keyword evidence="3" id="KW-0547">Nucleotide-binding</keyword>
<dbReference type="SUPFAM" id="SSF56112">
    <property type="entry name" value="Protein kinase-like (PK-like)"/>
    <property type="match status" value="1"/>
</dbReference>
<feature type="domain" description="Protein kinase" evidence="7">
    <location>
        <begin position="1"/>
        <end position="176"/>
    </location>
</feature>
<dbReference type="InterPro" id="IPR028375">
    <property type="entry name" value="KA1/Ssp2_C"/>
</dbReference>
<evidence type="ECO:0000259" key="7">
    <source>
        <dbReference type="PROSITE" id="PS50011"/>
    </source>
</evidence>
<dbReference type="EMBL" id="CAJZBQ010000016">
    <property type="protein sequence ID" value="CAG9316543.1"/>
    <property type="molecule type" value="Genomic_DNA"/>
</dbReference>
<dbReference type="CDD" id="cd14003">
    <property type="entry name" value="STKc_AMPK-like"/>
    <property type="match status" value="1"/>
</dbReference>
<dbReference type="PROSITE" id="PS50030">
    <property type="entry name" value="UBA"/>
    <property type="match status" value="1"/>
</dbReference>
<evidence type="ECO:0000313" key="9">
    <source>
        <dbReference type="EMBL" id="CAG9316543.1"/>
    </source>
</evidence>
<dbReference type="InterPro" id="IPR000719">
    <property type="entry name" value="Prot_kinase_dom"/>
</dbReference>
<dbReference type="AlphaFoldDB" id="A0AAU9IST7"/>
<dbReference type="InterPro" id="IPR008271">
    <property type="entry name" value="Ser/Thr_kinase_AS"/>
</dbReference>
<name>A0AAU9IST7_9CILI</name>
<dbReference type="SMART" id="SM00220">
    <property type="entry name" value="S_TKc"/>
    <property type="match status" value="1"/>
</dbReference>
<gene>
    <name evidence="9" type="ORF">BSTOLATCC_MIC16652</name>
</gene>
<dbReference type="InterPro" id="IPR015940">
    <property type="entry name" value="UBA"/>
</dbReference>
<dbReference type="GO" id="GO:0005524">
    <property type="term" value="F:ATP binding"/>
    <property type="evidence" value="ECO:0007669"/>
    <property type="project" value="UniProtKB-KW"/>
</dbReference>
<dbReference type="Gene3D" id="3.30.310.80">
    <property type="entry name" value="Kinase associated domain 1, KA1"/>
    <property type="match status" value="1"/>
</dbReference>
<protein>
    <recommendedName>
        <fullName evidence="11">Non-specific serine/threonine protein kinase</fullName>
    </recommendedName>
</protein>
<dbReference type="Pfam" id="PF00069">
    <property type="entry name" value="Pkinase"/>
    <property type="match status" value="1"/>
</dbReference>
<dbReference type="PROSITE" id="PS50011">
    <property type="entry name" value="PROTEIN_KINASE_DOM"/>
    <property type="match status" value="1"/>
</dbReference>
<keyword evidence="10" id="KW-1185">Reference proteome</keyword>
<dbReference type="Gene3D" id="1.10.510.10">
    <property type="entry name" value="Transferase(Phosphotransferase) domain 1"/>
    <property type="match status" value="1"/>
</dbReference>
<dbReference type="GO" id="GO:0004674">
    <property type="term" value="F:protein serine/threonine kinase activity"/>
    <property type="evidence" value="ECO:0007669"/>
    <property type="project" value="UniProtKB-KW"/>
</dbReference>
<dbReference type="CDD" id="cd14335">
    <property type="entry name" value="UBA_SnRK1_plant"/>
    <property type="match status" value="1"/>
</dbReference>
<dbReference type="GO" id="GO:0005737">
    <property type="term" value="C:cytoplasm"/>
    <property type="evidence" value="ECO:0007669"/>
    <property type="project" value="TreeGrafter"/>
</dbReference>
<keyword evidence="2" id="KW-0808">Transferase</keyword>
<evidence type="ECO:0000256" key="4">
    <source>
        <dbReference type="ARBA" id="ARBA00022777"/>
    </source>
</evidence>
<evidence type="ECO:0000256" key="5">
    <source>
        <dbReference type="ARBA" id="ARBA00022840"/>
    </source>
</evidence>
<comment type="caution">
    <text evidence="9">The sequence shown here is derived from an EMBL/GenBank/DDBJ whole genome shotgun (WGS) entry which is preliminary data.</text>
</comment>
<dbReference type="GO" id="GO:0035556">
    <property type="term" value="P:intracellular signal transduction"/>
    <property type="evidence" value="ECO:0007669"/>
    <property type="project" value="TreeGrafter"/>
</dbReference>
<evidence type="ECO:0000256" key="1">
    <source>
        <dbReference type="ARBA" id="ARBA00022527"/>
    </source>
</evidence>